<dbReference type="InterPro" id="IPR036396">
    <property type="entry name" value="Cyt_P450_sf"/>
</dbReference>
<dbReference type="GO" id="GO:0020037">
    <property type="term" value="F:heme binding"/>
    <property type="evidence" value="ECO:0007669"/>
    <property type="project" value="InterPro"/>
</dbReference>
<dbReference type="PROSITE" id="PS00086">
    <property type="entry name" value="CYTOCHROME_P450"/>
    <property type="match status" value="1"/>
</dbReference>
<accession>A0A844WAW2</accession>
<keyword evidence="3 8" id="KW-0479">Metal-binding</keyword>
<protein>
    <submittedName>
        <fullName evidence="9">Cytochrome P450</fullName>
    </submittedName>
</protein>
<proteinExistence type="inferred from homology"/>
<evidence type="ECO:0000256" key="2">
    <source>
        <dbReference type="ARBA" id="ARBA00022617"/>
    </source>
</evidence>
<evidence type="ECO:0000313" key="10">
    <source>
        <dbReference type="Proteomes" id="UP000443843"/>
    </source>
</evidence>
<dbReference type="AlphaFoldDB" id="A0A844WAW2"/>
<dbReference type="Proteomes" id="UP000443843">
    <property type="component" value="Unassembled WGS sequence"/>
</dbReference>
<evidence type="ECO:0000256" key="6">
    <source>
        <dbReference type="ARBA" id="ARBA00023033"/>
    </source>
</evidence>
<organism evidence="9 10">
    <name type="scientific">Pseudooceanicola pacificus</name>
    <dbReference type="NCBI Taxonomy" id="2676438"/>
    <lineage>
        <taxon>Bacteria</taxon>
        <taxon>Pseudomonadati</taxon>
        <taxon>Pseudomonadota</taxon>
        <taxon>Alphaproteobacteria</taxon>
        <taxon>Rhodobacterales</taxon>
        <taxon>Paracoccaceae</taxon>
        <taxon>Pseudooceanicola</taxon>
    </lineage>
</organism>
<dbReference type="InterPro" id="IPR017972">
    <property type="entry name" value="Cyt_P450_CS"/>
</dbReference>
<dbReference type="RefSeq" id="WP_160382459.1">
    <property type="nucleotide sequence ID" value="NZ_WNXQ01000004.1"/>
</dbReference>
<gene>
    <name evidence="9" type="ORF">GLS40_09170</name>
</gene>
<dbReference type="GO" id="GO:0005506">
    <property type="term" value="F:iron ion binding"/>
    <property type="evidence" value="ECO:0007669"/>
    <property type="project" value="InterPro"/>
</dbReference>
<dbReference type="Gene3D" id="1.10.630.10">
    <property type="entry name" value="Cytochrome P450"/>
    <property type="match status" value="1"/>
</dbReference>
<keyword evidence="2 8" id="KW-0349">Heme</keyword>
<dbReference type="PRINTS" id="PR00359">
    <property type="entry name" value="BP450"/>
</dbReference>
<evidence type="ECO:0000256" key="1">
    <source>
        <dbReference type="ARBA" id="ARBA00010617"/>
    </source>
</evidence>
<sequence length="422" mass="46067">MSDLARVWDLPPAECPAGSIGHDWDPFDSLRMHEVLGRARATEPVFYAPAIDAWVVTRHADVLSILQDPATFSAGNANTPITPLPPEALDLLSGGGYALEGIQVNCDPPRHTRIRTYAAQAMNMHRLMALEPEVRRLARAAIDGICGQAEVDLLRAMTWELPARVIFRLLDIPDADAARVKGWATDRLMLGFSRTGAAAQMAAARNLLEFWHYVVALVQARVDRPGDDFISALLQLRDGDDSRLTMNEINSATFGLLFAGHETTTSQSTSTVHALLSEPGLWQALVADPALIPAAVEEGLRMYGAVANWRRRVLRDVKPGGIDIPAGSQIVVSFAAANRDPEVFDDPDAFRLDRRNGRRHLTFGNGIHVCLGASLARLEVRVMLEELTAAFPAMRLAAPGPMTFHPAFAFRAPTGLRVRPQG</sequence>
<dbReference type="InterPro" id="IPR001128">
    <property type="entry name" value="Cyt_P450"/>
</dbReference>
<dbReference type="GO" id="GO:0016705">
    <property type="term" value="F:oxidoreductase activity, acting on paired donors, with incorporation or reduction of molecular oxygen"/>
    <property type="evidence" value="ECO:0007669"/>
    <property type="project" value="InterPro"/>
</dbReference>
<evidence type="ECO:0000313" key="9">
    <source>
        <dbReference type="EMBL" id="MWB78193.1"/>
    </source>
</evidence>
<dbReference type="EMBL" id="WNXQ01000004">
    <property type="protein sequence ID" value="MWB78193.1"/>
    <property type="molecule type" value="Genomic_DNA"/>
</dbReference>
<evidence type="ECO:0000256" key="3">
    <source>
        <dbReference type="ARBA" id="ARBA00022723"/>
    </source>
</evidence>
<dbReference type="GO" id="GO:0004497">
    <property type="term" value="F:monooxygenase activity"/>
    <property type="evidence" value="ECO:0007669"/>
    <property type="project" value="UniProtKB-KW"/>
</dbReference>
<dbReference type="PANTHER" id="PTHR46696:SF6">
    <property type="entry name" value="P450, PUTATIVE (EUROFUNG)-RELATED"/>
    <property type="match status" value="1"/>
</dbReference>
<keyword evidence="5 8" id="KW-0408">Iron</keyword>
<evidence type="ECO:0000256" key="7">
    <source>
        <dbReference type="ARBA" id="ARBA00043906"/>
    </source>
</evidence>
<comment type="caution">
    <text evidence="9">The sequence shown here is derived from an EMBL/GenBank/DDBJ whole genome shotgun (WGS) entry which is preliminary data.</text>
</comment>
<comment type="function">
    <text evidence="7">Cytochromes P450 are a group of heme-thiolate monooxygenases. They oxidize a variety of structurally unrelated compounds, including steroids, fatty acids, and xenobiotics.</text>
</comment>
<keyword evidence="4 8" id="KW-0560">Oxidoreductase</keyword>
<dbReference type="InterPro" id="IPR002397">
    <property type="entry name" value="Cyt_P450_B"/>
</dbReference>
<dbReference type="SUPFAM" id="SSF48264">
    <property type="entry name" value="Cytochrome P450"/>
    <property type="match status" value="1"/>
</dbReference>
<reference evidence="9 10" key="1">
    <citation type="submission" date="2019-11" db="EMBL/GenBank/DDBJ databases">
        <title>Pseudooceanicola pacifica sp. nov., isolated from deep-sea sediment of the Pacific Ocean.</title>
        <authorList>
            <person name="Lyu L."/>
        </authorList>
    </citation>
    <scope>NUCLEOTIDE SEQUENCE [LARGE SCALE GENOMIC DNA]</scope>
    <source>
        <strain evidence="9 10">216_PA32_1</strain>
    </source>
</reference>
<keyword evidence="6 8" id="KW-0503">Monooxygenase</keyword>
<dbReference type="FunFam" id="1.10.630.10:FF:000018">
    <property type="entry name" value="Cytochrome P450 monooxygenase"/>
    <property type="match status" value="1"/>
</dbReference>
<comment type="similarity">
    <text evidence="1 8">Belongs to the cytochrome P450 family.</text>
</comment>
<name>A0A844WAW2_9RHOB</name>
<dbReference type="Pfam" id="PF00067">
    <property type="entry name" value="p450"/>
    <property type="match status" value="1"/>
</dbReference>
<keyword evidence="10" id="KW-1185">Reference proteome</keyword>
<dbReference type="PRINTS" id="PR00385">
    <property type="entry name" value="P450"/>
</dbReference>
<evidence type="ECO:0000256" key="4">
    <source>
        <dbReference type="ARBA" id="ARBA00023002"/>
    </source>
</evidence>
<dbReference type="PANTHER" id="PTHR46696">
    <property type="entry name" value="P450, PUTATIVE (EUROFUNG)-RELATED"/>
    <property type="match status" value="1"/>
</dbReference>
<evidence type="ECO:0000256" key="5">
    <source>
        <dbReference type="ARBA" id="ARBA00023004"/>
    </source>
</evidence>
<evidence type="ECO:0000256" key="8">
    <source>
        <dbReference type="RuleBase" id="RU000461"/>
    </source>
</evidence>